<evidence type="ECO:0000313" key="2">
    <source>
        <dbReference type="Proteomes" id="UP000611554"/>
    </source>
</evidence>
<keyword evidence="2" id="KW-1185">Reference proteome</keyword>
<dbReference type="EMBL" id="BMQJ01000016">
    <property type="protein sequence ID" value="GGQ19096.1"/>
    <property type="molecule type" value="Genomic_DNA"/>
</dbReference>
<comment type="caution">
    <text evidence="1">The sequence shown here is derived from an EMBL/GenBank/DDBJ whole genome shotgun (WGS) entry which is preliminary data.</text>
</comment>
<protein>
    <submittedName>
        <fullName evidence="1">Uncharacterized protein</fullName>
    </submittedName>
</protein>
<evidence type="ECO:0000313" key="1">
    <source>
        <dbReference type="EMBL" id="GGQ19096.1"/>
    </source>
</evidence>
<accession>A0ABQ2RB53</accession>
<sequence length="72" mass="7265">MSSDASSAILGPSVRTGHAGRITEVGLRARRAAHVIDRDGVTVVFAHRGGPDGGHGSGAVRIPCLRAHGLGS</sequence>
<reference evidence="2" key="1">
    <citation type="journal article" date="2019" name="Int. J. Syst. Evol. Microbiol.">
        <title>The Global Catalogue of Microorganisms (GCM) 10K type strain sequencing project: providing services to taxonomists for standard genome sequencing and annotation.</title>
        <authorList>
            <consortium name="The Broad Institute Genomics Platform"/>
            <consortium name="The Broad Institute Genome Sequencing Center for Infectious Disease"/>
            <person name="Wu L."/>
            <person name="Ma J."/>
        </authorList>
    </citation>
    <scope>NUCLEOTIDE SEQUENCE [LARGE SCALE GENOMIC DNA]</scope>
    <source>
        <strain evidence="2">JCM 3115</strain>
    </source>
</reference>
<name>A0ABQ2RB53_9ACTN</name>
<proteinExistence type="predicted"/>
<dbReference type="Proteomes" id="UP000611554">
    <property type="component" value="Unassembled WGS sequence"/>
</dbReference>
<gene>
    <name evidence="1" type="ORF">GCM10010140_56740</name>
</gene>
<organism evidence="1 2">
    <name type="scientific">Streptosporangium pseudovulgare</name>
    <dbReference type="NCBI Taxonomy" id="35765"/>
    <lineage>
        <taxon>Bacteria</taxon>
        <taxon>Bacillati</taxon>
        <taxon>Actinomycetota</taxon>
        <taxon>Actinomycetes</taxon>
        <taxon>Streptosporangiales</taxon>
        <taxon>Streptosporangiaceae</taxon>
        <taxon>Streptosporangium</taxon>
    </lineage>
</organism>